<evidence type="ECO:0000313" key="5">
    <source>
        <dbReference type="EMBL" id="CAI4034910.1"/>
    </source>
</evidence>
<dbReference type="AlphaFoldDB" id="A0AA35ISZ8"/>
<sequence>MGKPSLTITTAKAIINSEYTLIKSHSKYKLPVYFSKLDADLTEGRITVVKLFYRRFMRLKPFISNVKMVKDTYRDYLRYKFVKENYELKRYLAFYPDSMRSETELELLSDIKCNEKVLPMDEMQKTLDFVLKSCSYLPETKHQKWDIARDNTYCRQILKNLLTMQYEKYRSKSYRGIGHDELDVKFSHLKAASIRQTKSSKSDKKKIPLYKVFSDFDTTLVYLNETLGTRL</sequence>
<dbReference type="EMBL" id="OX365768">
    <property type="protein sequence ID" value="CAI4034910.1"/>
    <property type="molecule type" value="Genomic_DNA"/>
</dbReference>
<comment type="function">
    <text evidence="4">Involved in sporulation and maintenance of the mitochondrial DNA. Is probably involved in a pathway contributing to genomic integrity.</text>
</comment>
<protein>
    <recommendedName>
        <fullName evidence="2">Increased recombination centers protein 19</fullName>
    </recommendedName>
</protein>
<dbReference type="RefSeq" id="XP_056078030.1">
    <property type="nucleotide sequence ID" value="XM_056224076.1"/>
</dbReference>
<name>A0AA35ISZ8_SACMI</name>
<evidence type="ECO:0000313" key="6">
    <source>
        <dbReference type="Proteomes" id="UP001161438"/>
    </source>
</evidence>
<reference evidence="5" key="1">
    <citation type="submission" date="2022-10" db="EMBL/GenBank/DDBJ databases">
        <authorList>
            <person name="Byrne P K."/>
        </authorList>
    </citation>
    <scope>NUCLEOTIDE SEQUENCE</scope>
    <source>
        <strain evidence="5">IFO1815</strain>
    </source>
</reference>
<keyword evidence="6" id="KW-1185">Reference proteome</keyword>
<accession>A0AA35ISZ8</accession>
<comment type="similarity">
    <text evidence="1">Belongs to the IRC19 family.</text>
</comment>
<evidence type="ECO:0000256" key="1">
    <source>
        <dbReference type="ARBA" id="ARBA00008732"/>
    </source>
</evidence>
<dbReference type="GeneID" id="80919764"/>
<evidence type="ECO:0000256" key="3">
    <source>
        <dbReference type="ARBA" id="ARBA00022969"/>
    </source>
</evidence>
<organism evidence="5 6">
    <name type="scientific">Saccharomyces mikatae IFO 1815</name>
    <dbReference type="NCBI Taxonomy" id="226126"/>
    <lineage>
        <taxon>Eukaryota</taxon>
        <taxon>Fungi</taxon>
        <taxon>Dikarya</taxon>
        <taxon>Ascomycota</taxon>
        <taxon>Saccharomycotina</taxon>
        <taxon>Saccharomycetes</taxon>
        <taxon>Saccharomycetales</taxon>
        <taxon>Saccharomycetaceae</taxon>
        <taxon>Saccharomyces</taxon>
    </lineage>
</organism>
<dbReference type="InterPro" id="IPR016613">
    <property type="entry name" value="Irc19"/>
</dbReference>
<keyword evidence="3" id="KW-0749">Sporulation</keyword>
<dbReference type="PIRSF" id="PIRSF013329">
    <property type="entry name" value="UCP013329"/>
    <property type="match status" value="1"/>
</dbReference>
<gene>
    <name evidence="5" type="primary">SMKI12G0460</name>
    <name evidence="5" type="ORF">SMKI_12G0460</name>
</gene>
<proteinExistence type="inferred from homology"/>
<dbReference type="Proteomes" id="UP001161438">
    <property type="component" value="Chromosome 12"/>
</dbReference>
<dbReference type="GO" id="GO:0030437">
    <property type="term" value="P:ascospore formation"/>
    <property type="evidence" value="ECO:0007669"/>
    <property type="project" value="InterPro"/>
</dbReference>
<evidence type="ECO:0000256" key="4">
    <source>
        <dbReference type="ARBA" id="ARBA00025688"/>
    </source>
</evidence>
<evidence type="ECO:0000256" key="2">
    <source>
        <dbReference type="ARBA" id="ARBA00017292"/>
    </source>
</evidence>